<dbReference type="InterPro" id="IPR005835">
    <property type="entry name" value="NTP_transferase_dom"/>
</dbReference>
<evidence type="ECO:0000313" key="12">
    <source>
        <dbReference type="Proteomes" id="UP000247498"/>
    </source>
</evidence>
<organism evidence="11 12">
    <name type="scientific">Raphidocelis subcapitata</name>
    <dbReference type="NCBI Taxonomy" id="307507"/>
    <lineage>
        <taxon>Eukaryota</taxon>
        <taxon>Viridiplantae</taxon>
        <taxon>Chlorophyta</taxon>
        <taxon>core chlorophytes</taxon>
        <taxon>Chlorophyceae</taxon>
        <taxon>CS clade</taxon>
        <taxon>Sphaeropleales</taxon>
        <taxon>Selenastraceae</taxon>
        <taxon>Raphidocelis</taxon>
    </lineage>
</organism>
<evidence type="ECO:0000256" key="4">
    <source>
        <dbReference type="ARBA" id="ARBA00022533"/>
    </source>
</evidence>
<keyword evidence="6 11" id="KW-0548">Nucleotidyltransferase</keyword>
<dbReference type="InterPro" id="IPR005836">
    <property type="entry name" value="ADP_Glu_pyroP_CS"/>
</dbReference>
<dbReference type="Pfam" id="PF25247">
    <property type="entry name" value="LbH_GLGC"/>
    <property type="match status" value="1"/>
</dbReference>
<comment type="catalytic activity">
    <reaction evidence="1">
        <text>alpha-D-glucose 1-phosphate + ATP + H(+) = ADP-alpha-D-glucose + diphosphate</text>
        <dbReference type="Rhea" id="RHEA:12120"/>
        <dbReference type="ChEBI" id="CHEBI:15378"/>
        <dbReference type="ChEBI" id="CHEBI:30616"/>
        <dbReference type="ChEBI" id="CHEBI:33019"/>
        <dbReference type="ChEBI" id="CHEBI:57498"/>
        <dbReference type="ChEBI" id="CHEBI:58601"/>
        <dbReference type="EC" id="2.7.7.27"/>
    </reaction>
</comment>
<keyword evidence="5 11" id="KW-0808">Transferase</keyword>
<feature type="compositionally biased region" description="Low complexity" evidence="9">
    <location>
        <begin position="7"/>
        <end position="27"/>
    </location>
</feature>
<dbReference type="EC" id="2.7.7.27" evidence="3"/>
<feature type="region of interest" description="Disordered" evidence="9">
    <location>
        <begin position="1"/>
        <end position="83"/>
    </location>
</feature>
<dbReference type="EMBL" id="BDRX01000084">
    <property type="protein sequence ID" value="GBF96687.1"/>
    <property type="molecule type" value="Genomic_DNA"/>
</dbReference>
<dbReference type="InterPro" id="IPR011831">
    <property type="entry name" value="ADP-Glc_PPase"/>
</dbReference>
<dbReference type="PROSITE" id="PS00810">
    <property type="entry name" value="ADP_GLC_PYROPHOSPH_3"/>
    <property type="match status" value="1"/>
</dbReference>
<dbReference type="CDD" id="cd02508">
    <property type="entry name" value="ADP_Glucose_PP"/>
    <property type="match status" value="1"/>
</dbReference>
<evidence type="ECO:0000256" key="8">
    <source>
        <dbReference type="ARBA" id="ARBA00022840"/>
    </source>
</evidence>
<dbReference type="Proteomes" id="UP000247498">
    <property type="component" value="Unassembled WGS sequence"/>
</dbReference>
<evidence type="ECO:0000256" key="7">
    <source>
        <dbReference type="ARBA" id="ARBA00022741"/>
    </source>
</evidence>
<dbReference type="PANTHER" id="PTHR43523">
    <property type="entry name" value="GLUCOSE-1-PHOSPHATE ADENYLYLTRANSFERASE-RELATED"/>
    <property type="match status" value="1"/>
</dbReference>
<dbReference type="Pfam" id="PF00483">
    <property type="entry name" value="NTP_transferase"/>
    <property type="match status" value="1"/>
</dbReference>
<dbReference type="InterPro" id="IPR029044">
    <property type="entry name" value="Nucleotide-diphossugar_trans"/>
</dbReference>
<keyword evidence="4" id="KW-0021">Allosteric enzyme</keyword>
<name>A0A2V0PHI0_9CHLO</name>
<keyword evidence="8" id="KW-0067">ATP-binding</keyword>
<dbReference type="InParanoid" id="A0A2V0PHI0"/>
<sequence>MLNSMQAPRLAARAPARGGLAPCRPAPSARHSLGLTPTRAQATSTVGERPPSASPMARQPSGASVSSQGSAEPGPGARPPVESSAEVVVMVLGGGPGNDLRPLTDVRAEPAMPVAGLFRLIDIPVSNCINSGLTQIYVLTQFNSTSLNRHLSRAYSFLNGNLFTSGRDSFVESLNASQRPGHVTADAWYQGTADAVRRYAEYLTSEKHAAAEDVLILAGDQLYRMDYAALINYHRARGADVTIASTPADEDHALHLGILKVDEDLNVQCFAEKPEEETLHTMSMDTQCHYGLCATDAEERPYVASMGIYVFKKQVLLDLLTKQFPAAVDFSRDILPAVVGQNSIIAYPHTTYWEDVGSLRAYYAAHMSLAQGTLKLRLFDKQFPIYTEPRTLPPTKMTDTTLEDCLLGDGCRVIGSTLRSCVVGSCTYIDRGCDLQEVIVFGADEFELDGERAAELAGGVVPLGIGAGSVVKGAILDKNVRIGRNVRLVNEKGVRDAGPDAGLPAGVTIRDGILVVRRSAVVPDGTVV</sequence>
<dbReference type="GO" id="GO:0005978">
    <property type="term" value="P:glycogen biosynthetic process"/>
    <property type="evidence" value="ECO:0007669"/>
    <property type="project" value="InterPro"/>
</dbReference>
<evidence type="ECO:0000259" key="10">
    <source>
        <dbReference type="Pfam" id="PF00483"/>
    </source>
</evidence>
<feature type="domain" description="Nucleotidyl transferase" evidence="10">
    <location>
        <begin position="89"/>
        <end position="371"/>
    </location>
</feature>
<protein>
    <recommendedName>
        <fullName evidence="3">glucose-1-phosphate adenylyltransferase</fullName>
        <ecNumber evidence="3">2.7.7.27</ecNumber>
    </recommendedName>
</protein>
<evidence type="ECO:0000256" key="2">
    <source>
        <dbReference type="ARBA" id="ARBA00010443"/>
    </source>
</evidence>
<dbReference type="PANTHER" id="PTHR43523:SF12">
    <property type="entry name" value="GLUCOSE-1-PHOSPHATE ADENYLYLTRANSFERASE LARGE SUBUNIT 1, CHLOROPLASTIC-RELATED"/>
    <property type="match status" value="1"/>
</dbReference>
<keyword evidence="12" id="KW-1185">Reference proteome</keyword>
<dbReference type="STRING" id="307507.A0A2V0PHI0"/>
<reference evidence="11 12" key="1">
    <citation type="journal article" date="2018" name="Sci. Rep.">
        <title>Raphidocelis subcapitata (=Pseudokirchneriella subcapitata) provides an insight into genome evolution and environmental adaptations in the Sphaeropleales.</title>
        <authorList>
            <person name="Suzuki S."/>
            <person name="Yamaguchi H."/>
            <person name="Nakajima N."/>
            <person name="Kawachi M."/>
        </authorList>
    </citation>
    <scope>NUCLEOTIDE SEQUENCE [LARGE SCALE GENOMIC DNA]</scope>
    <source>
        <strain evidence="11 12">NIES-35</strain>
    </source>
</reference>
<dbReference type="SUPFAM" id="SSF51161">
    <property type="entry name" value="Trimeric LpxA-like enzymes"/>
    <property type="match status" value="1"/>
</dbReference>
<dbReference type="InterPro" id="IPR011004">
    <property type="entry name" value="Trimer_LpxA-like_sf"/>
</dbReference>
<dbReference type="Gene3D" id="3.90.550.10">
    <property type="entry name" value="Spore Coat Polysaccharide Biosynthesis Protein SpsA, Chain A"/>
    <property type="match status" value="1"/>
</dbReference>
<dbReference type="GO" id="GO:0005524">
    <property type="term" value="F:ATP binding"/>
    <property type="evidence" value="ECO:0007669"/>
    <property type="project" value="UniProtKB-KW"/>
</dbReference>
<comment type="caution">
    <text evidence="11">The sequence shown here is derived from an EMBL/GenBank/DDBJ whole genome shotgun (WGS) entry which is preliminary data.</text>
</comment>
<evidence type="ECO:0000256" key="5">
    <source>
        <dbReference type="ARBA" id="ARBA00022679"/>
    </source>
</evidence>
<evidence type="ECO:0000256" key="1">
    <source>
        <dbReference type="ARBA" id="ARBA00000956"/>
    </source>
</evidence>
<evidence type="ECO:0000256" key="3">
    <source>
        <dbReference type="ARBA" id="ARBA00012460"/>
    </source>
</evidence>
<dbReference type="SUPFAM" id="SSF53448">
    <property type="entry name" value="Nucleotide-diphospho-sugar transferases"/>
    <property type="match status" value="1"/>
</dbReference>
<accession>A0A2V0PHI0</accession>
<comment type="similarity">
    <text evidence="2">Belongs to the bacterial/plant glucose-1-phosphate adenylyltransferase family.</text>
</comment>
<gene>
    <name evidence="11" type="ORF">Rsub_09320</name>
</gene>
<evidence type="ECO:0000256" key="6">
    <source>
        <dbReference type="ARBA" id="ARBA00022695"/>
    </source>
</evidence>
<proteinExistence type="inferred from homology"/>
<dbReference type="OrthoDB" id="1733332at2759"/>
<feature type="compositionally biased region" description="Polar residues" evidence="9">
    <location>
        <begin position="61"/>
        <end position="70"/>
    </location>
</feature>
<keyword evidence="7" id="KW-0547">Nucleotide-binding</keyword>
<evidence type="ECO:0000256" key="9">
    <source>
        <dbReference type="SAM" id="MobiDB-lite"/>
    </source>
</evidence>
<dbReference type="CDD" id="cd04651">
    <property type="entry name" value="LbH_G1P_AT_C"/>
    <property type="match status" value="1"/>
</dbReference>
<dbReference type="Gene3D" id="2.160.10.10">
    <property type="entry name" value="Hexapeptide repeat proteins"/>
    <property type="match status" value="1"/>
</dbReference>
<dbReference type="AlphaFoldDB" id="A0A2V0PHI0"/>
<dbReference type="GO" id="GO:0008878">
    <property type="term" value="F:glucose-1-phosphate adenylyltransferase activity"/>
    <property type="evidence" value="ECO:0007669"/>
    <property type="project" value="UniProtKB-EC"/>
</dbReference>
<evidence type="ECO:0000313" key="11">
    <source>
        <dbReference type="EMBL" id="GBF96687.1"/>
    </source>
</evidence>
<dbReference type="PROSITE" id="PS00809">
    <property type="entry name" value="ADP_GLC_PYROPHOSPH_2"/>
    <property type="match status" value="1"/>
</dbReference>